<dbReference type="AlphaFoldDB" id="A0A2P6VM45"/>
<evidence type="ECO:0000256" key="4">
    <source>
        <dbReference type="ARBA" id="ARBA00022833"/>
    </source>
</evidence>
<keyword evidence="5" id="KW-0805">Transcription regulation</keyword>
<dbReference type="GO" id="GO:0005634">
    <property type="term" value="C:nucleus"/>
    <property type="evidence" value="ECO:0007669"/>
    <property type="project" value="UniProtKB-SubCell"/>
</dbReference>
<dbReference type="CDD" id="cd16531">
    <property type="entry name" value="RING-HC_RING1-like"/>
    <property type="match status" value="1"/>
</dbReference>
<dbReference type="GO" id="GO:0016874">
    <property type="term" value="F:ligase activity"/>
    <property type="evidence" value="ECO:0007669"/>
    <property type="project" value="UniProtKB-KW"/>
</dbReference>
<reference evidence="14 15" key="1">
    <citation type="journal article" date="2018" name="Plant J.">
        <title>Genome sequences of Chlorella sorokiniana UTEX 1602 and Micractinium conductrix SAG 241.80: implications to maltose excretion by a green alga.</title>
        <authorList>
            <person name="Arriola M.B."/>
            <person name="Velmurugan N."/>
            <person name="Zhang Y."/>
            <person name="Plunkett M.H."/>
            <person name="Hondzo H."/>
            <person name="Barney B.M."/>
        </authorList>
    </citation>
    <scope>NUCLEOTIDE SEQUENCE [LARGE SCALE GENOMIC DNA]</scope>
    <source>
        <strain evidence="14 15">SAG 241.80</strain>
    </source>
</reference>
<feature type="transmembrane region" description="Helical" evidence="11">
    <location>
        <begin position="692"/>
        <end position="710"/>
    </location>
</feature>
<comment type="subcellular location">
    <subcellularLocation>
        <location evidence="1">Nucleus</location>
    </subcellularLocation>
</comment>
<dbReference type="GO" id="GO:0003700">
    <property type="term" value="F:DNA-binding transcription factor activity"/>
    <property type="evidence" value="ECO:0007669"/>
    <property type="project" value="InterPro"/>
</dbReference>
<evidence type="ECO:0000256" key="11">
    <source>
        <dbReference type="SAM" id="Phobius"/>
    </source>
</evidence>
<dbReference type="InterPro" id="IPR017907">
    <property type="entry name" value="Znf_RING_CS"/>
</dbReference>
<evidence type="ECO:0000313" key="14">
    <source>
        <dbReference type="EMBL" id="PSC75176.1"/>
    </source>
</evidence>
<keyword evidence="11" id="KW-0472">Membrane</keyword>
<dbReference type="Gene3D" id="3.30.40.10">
    <property type="entry name" value="Zinc/RING finger domain, C3HC4 (zinc finger)"/>
    <property type="match status" value="1"/>
</dbReference>
<keyword evidence="11" id="KW-0812">Transmembrane</keyword>
<dbReference type="InterPro" id="IPR013083">
    <property type="entry name" value="Znf_RING/FYVE/PHD"/>
</dbReference>
<evidence type="ECO:0000256" key="2">
    <source>
        <dbReference type="ARBA" id="ARBA00022723"/>
    </source>
</evidence>
<dbReference type="InterPro" id="IPR001471">
    <property type="entry name" value="AP2/ERF_dom"/>
</dbReference>
<organism evidence="14 15">
    <name type="scientific">Micractinium conductrix</name>
    <dbReference type="NCBI Taxonomy" id="554055"/>
    <lineage>
        <taxon>Eukaryota</taxon>
        <taxon>Viridiplantae</taxon>
        <taxon>Chlorophyta</taxon>
        <taxon>core chlorophytes</taxon>
        <taxon>Trebouxiophyceae</taxon>
        <taxon>Chlorellales</taxon>
        <taxon>Chlorellaceae</taxon>
        <taxon>Chlorella clade</taxon>
        <taxon>Micractinium</taxon>
    </lineage>
</organism>
<keyword evidence="7" id="KW-0804">Transcription</keyword>
<keyword evidence="8" id="KW-0539">Nucleus</keyword>
<gene>
    <name evidence="14" type="ORF">C2E20_1836</name>
</gene>
<keyword evidence="2" id="KW-0479">Metal-binding</keyword>
<evidence type="ECO:0000256" key="8">
    <source>
        <dbReference type="ARBA" id="ARBA00023242"/>
    </source>
</evidence>
<feature type="domain" description="RING-type" evidence="12">
    <location>
        <begin position="63"/>
        <end position="104"/>
    </location>
</feature>
<dbReference type="SMART" id="SM00184">
    <property type="entry name" value="RING"/>
    <property type="match status" value="1"/>
</dbReference>
<dbReference type="PROSITE" id="PS51032">
    <property type="entry name" value="AP2_ERF"/>
    <property type="match status" value="1"/>
</dbReference>
<dbReference type="InterPro" id="IPR001841">
    <property type="entry name" value="Znf_RING"/>
</dbReference>
<dbReference type="InterPro" id="IPR044592">
    <property type="entry name" value="RING1A/B"/>
</dbReference>
<dbReference type="SUPFAM" id="SSF54171">
    <property type="entry name" value="DNA-binding domain"/>
    <property type="match status" value="1"/>
</dbReference>
<comment type="caution">
    <text evidence="14">The sequence shown here is derived from an EMBL/GenBank/DDBJ whole genome shotgun (WGS) entry which is preliminary data.</text>
</comment>
<feature type="transmembrane region" description="Helical" evidence="11">
    <location>
        <begin position="593"/>
        <end position="613"/>
    </location>
</feature>
<feature type="compositionally biased region" description="Basic and acidic residues" evidence="10">
    <location>
        <begin position="8"/>
        <end position="22"/>
    </location>
</feature>
<protein>
    <submittedName>
        <fullName evidence="14">E3 ubiquitin-ligase RING1a isoform A</fullName>
    </submittedName>
</protein>
<keyword evidence="15" id="KW-1185">Reference proteome</keyword>
<evidence type="ECO:0000259" key="13">
    <source>
        <dbReference type="PROSITE" id="PS51032"/>
    </source>
</evidence>
<evidence type="ECO:0000256" key="1">
    <source>
        <dbReference type="ARBA" id="ARBA00004123"/>
    </source>
</evidence>
<dbReference type="SUPFAM" id="SSF57850">
    <property type="entry name" value="RING/U-box"/>
    <property type="match status" value="1"/>
</dbReference>
<dbReference type="SMART" id="SM00380">
    <property type="entry name" value="AP2"/>
    <property type="match status" value="1"/>
</dbReference>
<dbReference type="PANTHER" id="PTHR46537:SF3">
    <property type="entry name" value="E3 UBIQUITIN-PROTEIN LIGASE RING1A"/>
    <property type="match status" value="1"/>
</dbReference>
<feature type="compositionally biased region" description="Low complexity" evidence="10">
    <location>
        <begin position="378"/>
        <end position="410"/>
    </location>
</feature>
<feature type="region of interest" description="Disordered" evidence="10">
    <location>
        <begin position="1"/>
        <end position="42"/>
    </location>
</feature>
<keyword evidence="6" id="KW-0238">DNA-binding</keyword>
<feature type="region of interest" description="Disordered" evidence="10">
    <location>
        <begin position="344"/>
        <end position="410"/>
    </location>
</feature>
<evidence type="ECO:0000256" key="9">
    <source>
        <dbReference type="PROSITE-ProRule" id="PRU00175"/>
    </source>
</evidence>
<feature type="transmembrane region" description="Helical" evidence="11">
    <location>
        <begin position="653"/>
        <end position="672"/>
    </location>
</feature>
<dbReference type="Proteomes" id="UP000239649">
    <property type="component" value="Unassembled WGS sequence"/>
</dbReference>
<dbReference type="Gene3D" id="3.30.730.10">
    <property type="entry name" value="AP2/ERF domain"/>
    <property type="match status" value="1"/>
</dbReference>
<evidence type="ECO:0000256" key="7">
    <source>
        <dbReference type="ARBA" id="ARBA00023163"/>
    </source>
</evidence>
<feature type="domain" description="AP2/ERF" evidence="13">
    <location>
        <begin position="249"/>
        <end position="304"/>
    </location>
</feature>
<evidence type="ECO:0000256" key="5">
    <source>
        <dbReference type="ARBA" id="ARBA00023015"/>
    </source>
</evidence>
<sequence length="718" mass="75590">MEASVSGMEERAAAGEQTKQEQPDAQEQEEQGPAPACEEQDGVPRPRLKVTLELDAVLEHCRCSICMGIVKNARTVSACMHRFCKDCIEAWLRTQIENNCPQCRAKFASKRDCKADPSFDLLLGALFGDIPDFERRMLDPSAEVLEAARAVGVQIAWAKHQVAILPRSLARAATPPDGSKRTATTAAAMPAAAPAAGAQQWLGEEADAVVTVIRPSGIVIPGTKRPPNEGTGGPNKRLKPPGDDEEGLQFRGVRFQGDNWQARTKRNGKELSLGLYNSAEEAGMAYDIDRLHQQGGKAQRLNFPLLRAHYKAILTDLSDIYTPDGLLDFLAVAVQAAIKASRVVPSATAPKHTGPAAASAVNSTRRPEGQPVEPPQQQPALQQQQQQQQQQKEQQRRQAPPAGRVDAGTAVATAAATTAAAAAAALSTEEMQAVSARRAEQLAVERSLAAGLAGGMAHVRLLRGSGPAWRMAYLVCPVGATMVQVAEAVAAGLAQQHALEASSLRVGLAVANDLDASADFDALCAQDGADGNLLLRGHVAIRDLLVSLEDPLQDLCLECRAQASQSAGAVPGDVRQHSSHCLSVATVNSNAKLVASLGVVGGLTVLVAGGVLFREQISLCRNLLPLRGVGIPRIAYHHGGSNYLYGLTSVDTASYVLGSWLGMLPGTFAYVAAGAAGQQLLQSGSGLDAPQWWQVGAALAISGVTLGYVGKLATKAGR</sequence>
<proteinExistence type="predicted"/>
<dbReference type="PROSITE" id="PS50089">
    <property type="entry name" value="ZF_RING_2"/>
    <property type="match status" value="1"/>
</dbReference>
<keyword evidence="4" id="KW-0862">Zinc</keyword>
<dbReference type="OrthoDB" id="337575at2759"/>
<dbReference type="InterPro" id="IPR016177">
    <property type="entry name" value="DNA-bd_dom_sf"/>
</dbReference>
<dbReference type="STRING" id="554055.A0A2P6VM45"/>
<evidence type="ECO:0000256" key="3">
    <source>
        <dbReference type="ARBA" id="ARBA00022771"/>
    </source>
</evidence>
<dbReference type="EMBL" id="LHPF02000003">
    <property type="protein sequence ID" value="PSC75176.1"/>
    <property type="molecule type" value="Genomic_DNA"/>
</dbReference>
<dbReference type="GO" id="GO:0003677">
    <property type="term" value="F:DNA binding"/>
    <property type="evidence" value="ECO:0007669"/>
    <property type="project" value="UniProtKB-KW"/>
</dbReference>
<name>A0A2P6VM45_9CHLO</name>
<dbReference type="InterPro" id="IPR036955">
    <property type="entry name" value="AP2/ERF_dom_sf"/>
</dbReference>
<keyword evidence="11" id="KW-1133">Transmembrane helix</keyword>
<evidence type="ECO:0000256" key="10">
    <source>
        <dbReference type="SAM" id="MobiDB-lite"/>
    </source>
</evidence>
<accession>A0A2P6VM45</accession>
<evidence type="ECO:0000259" key="12">
    <source>
        <dbReference type="PROSITE" id="PS50089"/>
    </source>
</evidence>
<dbReference type="Pfam" id="PF13923">
    <property type="entry name" value="zf-C3HC4_2"/>
    <property type="match status" value="1"/>
</dbReference>
<evidence type="ECO:0000256" key="6">
    <source>
        <dbReference type="ARBA" id="ARBA00023125"/>
    </source>
</evidence>
<dbReference type="PANTHER" id="PTHR46537">
    <property type="entry name" value="OS11G0578200 PROTEIN"/>
    <property type="match status" value="1"/>
</dbReference>
<keyword evidence="3 9" id="KW-0863">Zinc-finger</keyword>
<dbReference type="GO" id="GO:0008270">
    <property type="term" value="F:zinc ion binding"/>
    <property type="evidence" value="ECO:0007669"/>
    <property type="project" value="UniProtKB-KW"/>
</dbReference>
<dbReference type="PROSITE" id="PS00518">
    <property type="entry name" value="ZF_RING_1"/>
    <property type="match status" value="1"/>
</dbReference>
<evidence type="ECO:0000313" key="15">
    <source>
        <dbReference type="Proteomes" id="UP000239649"/>
    </source>
</evidence>
<feature type="region of interest" description="Disordered" evidence="10">
    <location>
        <begin position="220"/>
        <end position="247"/>
    </location>
</feature>